<accession>A0A1B0B4C9</accession>
<evidence type="ECO:0000256" key="2">
    <source>
        <dbReference type="ARBA" id="ARBA00022840"/>
    </source>
</evidence>
<dbReference type="GO" id="GO:0002009">
    <property type="term" value="P:morphogenesis of an epithelium"/>
    <property type="evidence" value="ECO:0007669"/>
    <property type="project" value="UniProtKB-ARBA"/>
</dbReference>
<reference evidence="5" key="1">
    <citation type="submission" date="2015-01" db="EMBL/GenBank/DDBJ databases">
        <authorList>
            <person name="Aksoy S."/>
            <person name="Warren W."/>
            <person name="Wilson R.K."/>
        </authorList>
    </citation>
    <scope>NUCLEOTIDE SEQUENCE [LARGE SCALE GENOMIC DNA]</scope>
    <source>
        <strain evidence="5">IAEA</strain>
    </source>
</reference>
<keyword evidence="5" id="KW-1185">Reference proteome</keyword>
<dbReference type="PANTHER" id="PTHR24418">
    <property type="entry name" value="TYROSINE-PROTEIN KINASE"/>
    <property type="match status" value="1"/>
</dbReference>
<keyword evidence="2" id="KW-0067">ATP-binding</keyword>
<evidence type="ECO:0000313" key="4">
    <source>
        <dbReference type="EnsemblMetazoa" id="GPPI018446-PA"/>
    </source>
</evidence>
<dbReference type="Proteomes" id="UP000092460">
    <property type="component" value="Unassembled WGS sequence"/>
</dbReference>
<sequence>MIIGEGEFDSVYKGFLIEPEKSRSAIKTLRDDHYPLNSREFLREASVMIHLKHHCIVQLIGISREETLMMVQEKNKCKLTFGMQRNFIYMSRRAGGHNFFLSKIEEIIFCLIFRFRASKALRRPFSSSSAASADVDGPSSMPTLASLYIQVTDKEKPIMQPKISYETLPISYK</sequence>
<dbReference type="Gene3D" id="3.30.200.20">
    <property type="entry name" value="Phosphorylase Kinase, domain 1"/>
    <property type="match status" value="1"/>
</dbReference>
<evidence type="ECO:0000259" key="3">
    <source>
        <dbReference type="PROSITE" id="PS50011"/>
    </source>
</evidence>
<dbReference type="GO" id="GO:0005524">
    <property type="term" value="F:ATP binding"/>
    <property type="evidence" value="ECO:0007669"/>
    <property type="project" value="UniProtKB-KW"/>
</dbReference>
<proteinExistence type="predicted"/>
<dbReference type="InterPro" id="IPR020635">
    <property type="entry name" value="Tyr_kinase_cat_dom"/>
</dbReference>
<dbReference type="AlphaFoldDB" id="A0A1B0B4C9"/>
<reference evidence="4" key="2">
    <citation type="submission" date="2020-05" db="UniProtKB">
        <authorList>
            <consortium name="EnsemblMetazoa"/>
        </authorList>
    </citation>
    <scope>IDENTIFICATION</scope>
    <source>
        <strain evidence="4">IAEA</strain>
    </source>
</reference>
<dbReference type="SUPFAM" id="SSF56112">
    <property type="entry name" value="Protein kinase-like (PK-like)"/>
    <property type="match status" value="1"/>
</dbReference>
<evidence type="ECO:0000313" key="5">
    <source>
        <dbReference type="Proteomes" id="UP000092460"/>
    </source>
</evidence>
<name>A0A1B0B4C9_9MUSC</name>
<dbReference type="Pfam" id="PF07714">
    <property type="entry name" value="PK_Tyr_Ser-Thr"/>
    <property type="match status" value="1"/>
</dbReference>
<dbReference type="InterPro" id="IPR011009">
    <property type="entry name" value="Kinase-like_dom_sf"/>
</dbReference>
<dbReference type="STRING" id="67801.A0A1B0B4C9"/>
<dbReference type="PROSITE" id="PS50011">
    <property type="entry name" value="PROTEIN_KINASE_DOM"/>
    <property type="match status" value="1"/>
</dbReference>
<protein>
    <recommendedName>
        <fullName evidence="3">Protein kinase domain-containing protein</fullName>
    </recommendedName>
</protein>
<dbReference type="InterPro" id="IPR000719">
    <property type="entry name" value="Prot_kinase_dom"/>
</dbReference>
<organism evidence="4 5">
    <name type="scientific">Glossina palpalis gambiensis</name>
    <dbReference type="NCBI Taxonomy" id="67801"/>
    <lineage>
        <taxon>Eukaryota</taxon>
        <taxon>Metazoa</taxon>
        <taxon>Ecdysozoa</taxon>
        <taxon>Arthropoda</taxon>
        <taxon>Hexapoda</taxon>
        <taxon>Insecta</taxon>
        <taxon>Pterygota</taxon>
        <taxon>Neoptera</taxon>
        <taxon>Endopterygota</taxon>
        <taxon>Diptera</taxon>
        <taxon>Brachycera</taxon>
        <taxon>Muscomorpha</taxon>
        <taxon>Hippoboscoidea</taxon>
        <taxon>Glossinidae</taxon>
        <taxon>Glossina</taxon>
    </lineage>
</organism>
<dbReference type="InterPro" id="IPR050198">
    <property type="entry name" value="Non-receptor_tyrosine_kinases"/>
</dbReference>
<dbReference type="VEuPathDB" id="VectorBase:GPPI018446"/>
<evidence type="ECO:0000256" key="1">
    <source>
        <dbReference type="ARBA" id="ARBA00022741"/>
    </source>
</evidence>
<dbReference type="SMART" id="SM00219">
    <property type="entry name" value="TyrKc"/>
    <property type="match status" value="1"/>
</dbReference>
<dbReference type="InterPro" id="IPR001245">
    <property type="entry name" value="Ser-Thr/Tyr_kinase_cat_dom"/>
</dbReference>
<feature type="domain" description="Protein kinase" evidence="3">
    <location>
        <begin position="1"/>
        <end position="173"/>
    </location>
</feature>
<keyword evidence="1" id="KW-0547">Nucleotide-binding</keyword>
<dbReference type="GO" id="GO:0004713">
    <property type="term" value="F:protein tyrosine kinase activity"/>
    <property type="evidence" value="ECO:0007669"/>
    <property type="project" value="InterPro"/>
</dbReference>
<dbReference type="EMBL" id="JXJN01008262">
    <property type="status" value="NOT_ANNOTATED_CDS"/>
    <property type="molecule type" value="Genomic_DNA"/>
</dbReference>
<dbReference type="EnsemblMetazoa" id="GPPI018446-RA">
    <property type="protein sequence ID" value="GPPI018446-PA"/>
    <property type="gene ID" value="GPPI018446"/>
</dbReference>